<reference evidence="3 4" key="1">
    <citation type="submission" date="2020-08" db="EMBL/GenBank/DDBJ databases">
        <title>Genomic Encyclopedia of Type Strains, Phase IV (KMG-IV): sequencing the most valuable type-strain genomes for metagenomic binning, comparative biology and taxonomic classification.</title>
        <authorList>
            <person name="Goeker M."/>
        </authorList>
    </citation>
    <scope>NUCLEOTIDE SEQUENCE [LARGE SCALE GENOMIC DNA]</scope>
    <source>
        <strain evidence="3 4">DSM 102255</strain>
    </source>
</reference>
<dbReference type="GO" id="GO:0005506">
    <property type="term" value="F:iron ion binding"/>
    <property type="evidence" value="ECO:0007669"/>
    <property type="project" value="InterPro"/>
</dbReference>
<accession>A0A841IWX9</accession>
<keyword evidence="1" id="KW-0812">Transmembrane</keyword>
<keyword evidence="4" id="KW-1185">Reference proteome</keyword>
<keyword evidence="1" id="KW-0472">Membrane</keyword>
<evidence type="ECO:0000256" key="1">
    <source>
        <dbReference type="SAM" id="Phobius"/>
    </source>
</evidence>
<gene>
    <name evidence="3" type="ORF">FHS92_000591</name>
</gene>
<evidence type="ECO:0000313" key="4">
    <source>
        <dbReference type="Proteomes" id="UP000552700"/>
    </source>
</evidence>
<dbReference type="InterPro" id="IPR006694">
    <property type="entry name" value="Fatty_acid_hydroxylase"/>
</dbReference>
<dbReference type="EMBL" id="JACIJP010000001">
    <property type="protein sequence ID" value="MBB6122884.1"/>
    <property type="molecule type" value="Genomic_DNA"/>
</dbReference>
<evidence type="ECO:0000313" key="3">
    <source>
        <dbReference type="EMBL" id="MBB6122884.1"/>
    </source>
</evidence>
<feature type="domain" description="Fatty acid hydroxylase" evidence="2">
    <location>
        <begin position="63"/>
        <end position="205"/>
    </location>
</feature>
<protein>
    <submittedName>
        <fullName evidence="3">Sterol desaturase/sphingolipid hydroxylase (Fatty acid hydroxylase superfamily)</fullName>
    </submittedName>
</protein>
<organism evidence="3 4">
    <name type="scientific">Sphingobium subterraneum</name>
    <dbReference type="NCBI Taxonomy" id="627688"/>
    <lineage>
        <taxon>Bacteria</taxon>
        <taxon>Pseudomonadati</taxon>
        <taxon>Pseudomonadota</taxon>
        <taxon>Alphaproteobacteria</taxon>
        <taxon>Sphingomonadales</taxon>
        <taxon>Sphingomonadaceae</taxon>
        <taxon>Sphingobium</taxon>
    </lineage>
</organism>
<dbReference type="AlphaFoldDB" id="A0A841IWX9"/>
<evidence type="ECO:0000259" key="2">
    <source>
        <dbReference type="Pfam" id="PF04116"/>
    </source>
</evidence>
<dbReference type="RefSeq" id="WP_184077369.1">
    <property type="nucleotide sequence ID" value="NZ_JACIJP010000001.1"/>
</dbReference>
<name>A0A841IWX9_9SPHN</name>
<dbReference type="GO" id="GO:0016491">
    <property type="term" value="F:oxidoreductase activity"/>
    <property type="evidence" value="ECO:0007669"/>
    <property type="project" value="InterPro"/>
</dbReference>
<dbReference type="Pfam" id="PF04116">
    <property type="entry name" value="FA_hydroxylase"/>
    <property type="match status" value="1"/>
</dbReference>
<dbReference type="GO" id="GO:0008610">
    <property type="term" value="P:lipid biosynthetic process"/>
    <property type="evidence" value="ECO:0007669"/>
    <property type="project" value="InterPro"/>
</dbReference>
<keyword evidence="1" id="KW-1133">Transmembrane helix</keyword>
<feature type="transmembrane region" description="Helical" evidence="1">
    <location>
        <begin position="26"/>
        <end position="50"/>
    </location>
</feature>
<dbReference type="Proteomes" id="UP000552700">
    <property type="component" value="Unassembled WGS sequence"/>
</dbReference>
<sequence length="243" mass="27982">MSDLAESGTQKRSHNLDRMTLRDLTVCYLGHYTIIVNLALFTVSLAIYAIRPAPLVRSIECIAIAWMAFHTSWYLLHRFVMHSSWMFKFRFSAAVWKRIHYDHHTDPNRLERLFGRLRHTLPSLVIGTIPIGYLIGDIGGGALCFATGLLVSSYNSFLHCIQHLPFTPKSKYIQRLKRRHLLHHYHNENGNFGNGNAFWDRMCGSLYETSGARARSTTVANLGYTEDVSRSYPHVRRLSEQSR</sequence>
<proteinExistence type="predicted"/>
<feature type="transmembrane region" description="Helical" evidence="1">
    <location>
        <begin position="56"/>
        <end position="76"/>
    </location>
</feature>
<comment type="caution">
    <text evidence="3">The sequence shown here is derived from an EMBL/GenBank/DDBJ whole genome shotgun (WGS) entry which is preliminary data.</text>
</comment>